<protein>
    <submittedName>
        <fullName evidence="3">Phosphate transport system substrate-binding protein</fullName>
    </submittedName>
</protein>
<dbReference type="Pfam" id="PF12849">
    <property type="entry name" value="PBP_like_2"/>
    <property type="match status" value="1"/>
</dbReference>
<dbReference type="STRING" id="619805.SAMN05660477_02164"/>
<evidence type="ECO:0000256" key="1">
    <source>
        <dbReference type="ARBA" id="ARBA00022729"/>
    </source>
</evidence>
<dbReference type="SUPFAM" id="SSF53850">
    <property type="entry name" value="Periplasmic binding protein-like II"/>
    <property type="match status" value="1"/>
</dbReference>
<dbReference type="EMBL" id="FUYZ01000007">
    <property type="protein sequence ID" value="SKB97628.1"/>
    <property type="molecule type" value="Genomic_DNA"/>
</dbReference>
<name>A0A1T5FND4_9FLAO</name>
<organism evidence="3 4">
    <name type="scientific">Soonwooa buanensis</name>
    <dbReference type="NCBI Taxonomy" id="619805"/>
    <lineage>
        <taxon>Bacteria</taxon>
        <taxon>Pseudomonadati</taxon>
        <taxon>Bacteroidota</taxon>
        <taxon>Flavobacteriia</taxon>
        <taxon>Flavobacteriales</taxon>
        <taxon>Weeksellaceae</taxon>
        <taxon>Chryseobacterium group</taxon>
        <taxon>Soonwooa</taxon>
    </lineage>
</organism>
<proteinExistence type="predicted"/>
<evidence type="ECO:0000313" key="3">
    <source>
        <dbReference type="EMBL" id="SKB97628.1"/>
    </source>
</evidence>
<dbReference type="Proteomes" id="UP000191112">
    <property type="component" value="Unassembled WGS sequence"/>
</dbReference>
<dbReference type="PANTHER" id="PTHR30570:SF1">
    <property type="entry name" value="PHOSPHATE-BINDING PROTEIN PSTS"/>
    <property type="match status" value="1"/>
</dbReference>
<gene>
    <name evidence="3" type="ORF">SAMN05660477_02164</name>
</gene>
<reference evidence="3 4" key="1">
    <citation type="submission" date="2017-02" db="EMBL/GenBank/DDBJ databases">
        <authorList>
            <person name="Peterson S.W."/>
        </authorList>
    </citation>
    <scope>NUCLEOTIDE SEQUENCE [LARGE SCALE GENOMIC DNA]</scope>
    <source>
        <strain evidence="3 4">DSM 22323</strain>
    </source>
</reference>
<dbReference type="AlphaFoldDB" id="A0A1T5FND4"/>
<dbReference type="RefSeq" id="WP_079667383.1">
    <property type="nucleotide sequence ID" value="NZ_FUYZ01000007.1"/>
</dbReference>
<accession>A0A1T5FND4</accession>
<keyword evidence="1" id="KW-0732">Signal</keyword>
<feature type="domain" description="PBP" evidence="2">
    <location>
        <begin position="25"/>
        <end position="263"/>
    </location>
</feature>
<sequence length="290" mass="32951">MKNSILVVFAFFFLISCNKSKTEALDTPNQGTITLEADESFKSVTEALTERYMALNPSTKINVVYTKEDIGLLDLLDRKTRVIVMSRNLTKSEKDAYDKKINLPWQPAKFAADALVFVVSKENSTIKELSVDEIKKRISSDEKSLIFDGANSSNINFIAQQFNVKASALKYSIIKGNENIVKELEKYPNKIGVISLNTISRPYGDEAIMLRDKINVLPIVDKGKSYTPTVDNLQDMQYPFTRVLYFLTNEAYYGLGNGFIRFACTQLGQIVVEKEGLQPYNLYRREVQMR</sequence>
<dbReference type="PANTHER" id="PTHR30570">
    <property type="entry name" value="PERIPLASMIC PHOSPHATE BINDING COMPONENT OF PHOSPHATE ABC TRANSPORTER"/>
    <property type="match status" value="1"/>
</dbReference>
<dbReference type="OrthoDB" id="1450880at2"/>
<dbReference type="InterPro" id="IPR050811">
    <property type="entry name" value="Phosphate_ABC_transporter"/>
</dbReference>
<dbReference type="PROSITE" id="PS51257">
    <property type="entry name" value="PROKAR_LIPOPROTEIN"/>
    <property type="match status" value="1"/>
</dbReference>
<evidence type="ECO:0000313" key="4">
    <source>
        <dbReference type="Proteomes" id="UP000191112"/>
    </source>
</evidence>
<dbReference type="Gene3D" id="3.40.190.10">
    <property type="entry name" value="Periplasmic binding protein-like II"/>
    <property type="match status" value="2"/>
</dbReference>
<keyword evidence="4" id="KW-1185">Reference proteome</keyword>
<dbReference type="InterPro" id="IPR024370">
    <property type="entry name" value="PBP_domain"/>
</dbReference>
<evidence type="ECO:0000259" key="2">
    <source>
        <dbReference type="Pfam" id="PF12849"/>
    </source>
</evidence>